<dbReference type="EMBL" id="QGNW01000218">
    <property type="protein sequence ID" value="RVW84253.1"/>
    <property type="molecule type" value="Genomic_DNA"/>
</dbReference>
<gene>
    <name evidence="1" type="ORF">CK203_045255</name>
</gene>
<evidence type="ECO:0000313" key="1">
    <source>
        <dbReference type="EMBL" id="RVW84253.1"/>
    </source>
</evidence>
<proteinExistence type="predicted"/>
<accession>A0A438HIG1</accession>
<reference evidence="1 2" key="1">
    <citation type="journal article" date="2018" name="PLoS Genet.">
        <title>Population sequencing reveals clonal diversity and ancestral inbreeding in the grapevine cultivar Chardonnay.</title>
        <authorList>
            <person name="Roach M.J."/>
            <person name="Johnson D.L."/>
            <person name="Bohlmann J."/>
            <person name="van Vuuren H.J."/>
            <person name="Jones S.J."/>
            <person name="Pretorius I.S."/>
            <person name="Schmidt S.A."/>
            <person name="Borneman A.R."/>
        </authorList>
    </citation>
    <scope>NUCLEOTIDE SEQUENCE [LARGE SCALE GENOMIC DNA]</scope>
    <source>
        <strain evidence="2">cv. Chardonnay</strain>
        <tissue evidence="1">Leaf</tissue>
    </source>
</reference>
<comment type="caution">
    <text evidence="1">The sequence shown here is derived from an EMBL/GenBank/DDBJ whole genome shotgun (WGS) entry which is preliminary data.</text>
</comment>
<evidence type="ECO:0000313" key="2">
    <source>
        <dbReference type="Proteomes" id="UP000288805"/>
    </source>
</evidence>
<sequence length="134" mass="15186">MGPGMGSSHGTFLRLEEEEDLASLVRAISATSQSVSQLRIECHCATKWHTCAKIAFTIAKYPTGWNFGCEIRDFHALLLRSCELGAPVLRSGTRVPNLALQLRKFSQRRKWSCEMISQRMAAFAEKRRFRSGFF</sequence>
<protein>
    <submittedName>
        <fullName evidence="1">Uncharacterized protein</fullName>
    </submittedName>
</protein>
<dbReference type="Proteomes" id="UP000288805">
    <property type="component" value="Unassembled WGS sequence"/>
</dbReference>
<dbReference type="AlphaFoldDB" id="A0A438HIG1"/>
<name>A0A438HIG1_VITVI</name>
<organism evidence="1 2">
    <name type="scientific">Vitis vinifera</name>
    <name type="common">Grape</name>
    <dbReference type="NCBI Taxonomy" id="29760"/>
    <lineage>
        <taxon>Eukaryota</taxon>
        <taxon>Viridiplantae</taxon>
        <taxon>Streptophyta</taxon>
        <taxon>Embryophyta</taxon>
        <taxon>Tracheophyta</taxon>
        <taxon>Spermatophyta</taxon>
        <taxon>Magnoliopsida</taxon>
        <taxon>eudicotyledons</taxon>
        <taxon>Gunneridae</taxon>
        <taxon>Pentapetalae</taxon>
        <taxon>rosids</taxon>
        <taxon>Vitales</taxon>
        <taxon>Vitaceae</taxon>
        <taxon>Viteae</taxon>
        <taxon>Vitis</taxon>
    </lineage>
</organism>